<keyword evidence="5" id="KW-0812">Transmembrane</keyword>
<keyword evidence="3" id="KW-0813">Transport</keyword>
<proteinExistence type="inferred from homology"/>
<dbReference type="Pfam" id="PF02321">
    <property type="entry name" value="OEP"/>
    <property type="match status" value="2"/>
</dbReference>
<protein>
    <submittedName>
        <fullName evidence="10">Outer membrane protein TolC</fullName>
    </submittedName>
</protein>
<evidence type="ECO:0000256" key="3">
    <source>
        <dbReference type="ARBA" id="ARBA00022448"/>
    </source>
</evidence>
<evidence type="ECO:0000256" key="4">
    <source>
        <dbReference type="ARBA" id="ARBA00022452"/>
    </source>
</evidence>
<dbReference type="InterPro" id="IPR051906">
    <property type="entry name" value="TolC-like"/>
</dbReference>
<keyword evidence="11" id="KW-1185">Reference proteome</keyword>
<keyword evidence="4" id="KW-1134">Transmembrane beta strand</keyword>
<dbReference type="GO" id="GO:0009279">
    <property type="term" value="C:cell outer membrane"/>
    <property type="evidence" value="ECO:0007669"/>
    <property type="project" value="UniProtKB-SubCell"/>
</dbReference>
<dbReference type="GO" id="GO:0015288">
    <property type="term" value="F:porin activity"/>
    <property type="evidence" value="ECO:0007669"/>
    <property type="project" value="TreeGrafter"/>
</dbReference>
<dbReference type="RefSeq" id="WP_089271384.1">
    <property type="nucleotide sequence ID" value="NZ_FZOC01000001.1"/>
</dbReference>
<reference evidence="10 11" key="1">
    <citation type="submission" date="2017-06" db="EMBL/GenBank/DDBJ databases">
        <authorList>
            <person name="Kim H.J."/>
            <person name="Triplett B.A."/>
        </authorList>
    </citation>
    <scope>NUCLEOTIDE SEQUENCE [LARGE SCALE GENOMIC DNA]</scope>
    <source>
        <strain evidence="10 11">DSM 13116</strain>
    </source>
</reference>
<dbReference type="GO" id="GO:1990281">
    <property type="term" value="C:efflux pump complex"/>
    <property type="evidence" value="ECO:0007669"/>
    <property type="project" value="TreeGrafter"/>
</dbReference>
<comment type="similarity">
    <text evidence="2">Belongs to the outer membrane factor (OMF) (TC 1.B.17) family.</text>
</comment>
<evidence type="ECO:0000256" key="1">
    <source>
        <dbReference type="ARBA" id="ARBA00004442"/>
    </source>
</evidence>
<keyword evidence="6" id="KW-0472">Membrane</keyword>
<comment type="subcellular location">
    <subcellularLocation>
        <location evidence="1">Cell outer membrane</location>
    </subcellularLocation>
</comment>
<dbReference type="PANTHER" id="PTHR30026">
    <property type="entry name" value="OUTER MEMBRANE PROTEIN TOLC"/>
    <property type="match status" value="1"/>
</dbReference>
<gene>
    <name evidence="10" type="ORF">SAMN04488503_0510</name>
</gene>
<feature type="signal peptide" evidence="9">
    <location>
        <begin position="1"/>
        <end position="25"/>
    </location>
</feature>
<name>A0A238XYQ4_9BACT</name>
<organism evidence="10 11">
    <name type="scientific">Humidesulfovibrio mexicanus</name>
    <dbReference type="NCBI Taxonomy" id="147047"/>
    <lineage>
        <taxon>Bacteria</taxon>
        <taxon>Pseudomonadati</taxon>
        <taxon>Thermodesulfobacteriota</taxon>
        <taxon>Desulfovibrionia</taxon>
        <taxon>Desulfovibrionales</taxon>
        <taxon>Desulfovibrionaceae</taxon>
        <taxon>Humidesulfovibrio</taxon>
    </lineage>
</organism>
<dbReference type="OrthoDB" id="9814032at2"/>
<dbReference type="Gene3D" id="1.20.1600.10">
    <property type="entry name" value="Outer membrane efflux proteins (OEP)"/>
    <property type="match status" value="1"/>
</dbReference>
<dbReference type="PANTHER" id="PTHR30026:SF20">
    <property type="entry name" value="OUTER MEMBRANE PROTEIN TOLC"/>
    <property type="match status" value="1"/>
</dbReference>
<evidence type="ECO:0000256" key="6">
    <source>
        <dbReference type="ARBA" id="ARBA00023136"/>
    </source>
</evidence>
<keyword evidence="7" id="KW-0998">Cell outer membrane</keyword>
<evidence type="ECO:0000256" key="9">
    <source>
        <dbReference type="SAM" id="SignalP"/>
    </source>
</evidence>
<feature type="chain" id="PRO_5011991799" evidence="9">
    <location>
        <begin position="26"/>
        <end position="467"/>
    </location>
</feature>
<dbReference type="AlphaFoldDB" id="A0A238XYQ4"/>
<dbReference type="SUPFAM" id="SSF56954">
    <property type="entry name" value="Outer membrane efflux proteins (OEP)"/>
    <property type="match status" value="1"/>
</dbReference>
<evidence type="ECO:0000256" key="8">
    <source>
        <dbReference type="SAM" id="MobiDB-lite"/>
    </source>
</evidence>
<keyword evidence="9" id="KW-0732">Signal</keyword>
<evidence type="ECO:0000256" key="7">
    <source>
        <dbReference type="ARBA" id="ARBA00023237"/>
    </source>
</evidence>
<evidence type="ECO:0000256" key="2">
    <source>
        <dbReference type="ARBA" id="ARBA00007613"/>
    </source>
</evidence>
<feature type="region of interest" description="Disordered" evidence="8">
    <location>
        <begin position="30"/>
        <end position="49"/>
    </location>
</feature>
<dbReference type="Proteomes" id="UP000198324">
    <property type="component" value="Unassembled WGS sequence"/>
</dbReference>
<evidence type="ECO:0000256" key="5">
    <source>
        <dbReference type="ARBA" id="ARBA00022692"/>
    </source>
</evidence>
<dbReference type="InterPro" id="IPR003423">
    <property type="entry name" value="OMP_efflux"/>
</dbReference>
<dbReference type="GO" id="GO:0015562">
    <property type="term" value="F:efflux transmembrane transporter activity"/>
    <property type="evidence" value="ECO:0007669"/>
    <property type="project" value="InterPro"/>
</dbReference>
<evidence type="ECO:0000313" key="10">
    <source>
        <dbReference type="EMBL" id="SNR63553.1"/>
    </source>
</evidence>
<feature type="compositionally biased region" description="Low complexity" evidence="8">
    <location>
        <begin position="39"/>
        <end position="48"/>
    </location>
</feature>
<evidence type="ECO:0000313" key="11">
    <source>
        <dbReference type="Proteomes" id="UP000198324"/>
    </source>
</evidence>
<dbReference type="EMBL" id="FZOC01000001">
    <property type="protein sequence ID" value="SNR63553.1"/>
    <property type="molecule type" value="Genomic_DNA"/>
</dbReference>
<accession>A0A238XYQ4</accession>
<sequence>MIRKTPFRTLAALALTLCLAAPALAQDAAPAAPAPVTPPATAGAVQPPQGLPSALDLKQAVEFGLANNPTIVSARAQLLGSEYDQNSALADFLPTATANYGVLNYDRQPKSGGVNSADQTVWTGQLNLHQPVFTGFQLLSSYQKAKLAKEQNQAKMTQAELSLIGAIQTNYLAHLKAKMDVKSAQDSVERLKSQLKVTTAFYEVGLKPKLDVLQAEVDEAEAEQDLLTAQNSLDTTRAKLNSLLNLPLEAPVTYVGELTYTPFGLELSECLNRAYKARPDIQVGVKSVAIAEKEQTIAGSSFYPQVSADYNYYKKGDSASLNDSKYLSNSAKEYWTVGANASWTFFQWGSTYNKYKSGGENVNKMRADLENTKLGAGFEVKQYLLNQREAADRITVARKSVEAARESYRMALARYQAQVGTNTDVLDAQAKVSSSEASLSQALSDYQTALSNLYVAMGEKNPPLDIR</sequence>